<dbReference type="Proteomes" id="UP000604737">
    <property type="component" value="Unassembled WGS sequence"/>
</dbReference>
<dbReference type="PROSITE" id="PS00893">
    <property type="entry name" value="NUDIX_BOX"/>
    <property type="match status" value="1"/>
</dbReference>
<comment type="caution">
    <text evidence="4">The sequence shown here is derived from an EMBL/GenBank/DDBJ whole genome shotgun (WGS) entry which is preliminary data.</text>
</comment>
<evidence type="ECO:0000256" key="1">
    <source>
        <dbReference type="ARBA" id="ARBA00001946"/>
    </source>
</evidence>
<dbReference type="Pfam" id="PF00293">
    <property type="entry name" value="NUDIX"/>
    <property type="match status" value="1"/>
</dbReference>
<sequence length="147" mass="16784">MTYKQPVSVLVVIHTPGLKVLLIERRDFADAWQSVTGSREDDEALLATAQREVFEETGIDTSAYVLSDWQHSNEYEIFPVWRHRYAPGVTRNTEHVFSLLVPDELPVTLSPSEHGRYRWVAWPEAADMVFSPSNAEAIRQLPVRYAG</sequence>
<accession>A0ABQ3GXK8</accession>
<gene>
    <name evidence="4" type="primary">ntpA</name>
    <name evidence="4" type="ORF">GCM10007350_10880</name>
</gene>
<dbReference type="PROSITE" id="PS51462">
    <property type="entry name" value="NUDIX"/>
    <property type="match status" value="1"/>
</dbReference>
<dbReference type="InterPro" id="IPR015797">
    <property type="entry name" value="NUDIX_hydrolase-like_dom_sf"/>
</dbReference>
<dbReference type="CDD" id="cd04664">
    <property type="entry name" value="NUDIX_DHNTPase_like"/>
    <property type="match status" value="1"/>
</dbReference>
<dbReference type="SUPFAM" id="SSF55811">
    <property type="entry name" value="Nudix"/>
    <property type="match status" value="1"/>
</dbReference>
<feature type="domain" description="Nudix hydrolase" evidence="3">
    <location>
        <begin position="2"/>
        <end position="142"/>
    </location>
</feature>
<organism evidence="4 5">
    <name type="scientific">Jeongeupia chitinilytica</name>
    <dbReference type="NCBI Taxonomy" id="1041641"/>
    <lineage>
        <taxon>Bacteria</taxon>
        <taxon>Pseudomonadati</taxon>
        <taxon>Pseudomonadota</taxon>
        <taxon>Betaproteobacteria</taxon>
        <taxon>Neisseriales</taxon>
        <taxon>Chitinibacteraceae</taxon>
        <taxon>Jeongeupia</taxon>
    </lineage>
</organism>
<dbReference type="RefSeq" id="WP_189459139.1">
    <property type="nucleotide sequence ID" value="NZ_BMYO01000002.1"/>
</dbReference>
<name>A0ABQ3GXK8_9NEIS</name>
<evidence type="ECO:0000313" key="5">
    <source>
        <dbReference type="Proteomes" id="UP000604737"/>
    </source>
</evidence>
<dbReference type="PANTHER" id="PTHR43736">
    <property type="entry name" value="ADP-RIBOSE PYROPHOSPHATASE"/>
    <property type="match status" value="1"/>
</dbReference>
<dbReference type="Gene3D" id="3.90.79.10">
    <property type="entry name" value="Nucleoside Triphosphate Pyrophosphohydrolase"/>
    <property type="match status" value="1"/>
</dbReference>
<reference evidence="5" key="1">
    <citation type="journal article" date="2019" name="Int. J. Syst. Evol. Microbiol.">
        <title>The Global Catalogue of Microorganisms (GCM) 10K type strain sequencing project: providing services to taxonomists for standard genome sequencing and annotation.</title>
        <authorList>
            <consortium name="The Broad Institute Genomics Platform"/>
            <consortium name="The Broad Institute Genome Sequencing Center for Infectious Disease"/>
            <person name="Wu L."/>
            <person name="Ma J."/>
        </authorList>
    </citation>
    <scope>NUCLEOTIDE SEQUENCE [LARGE SCALE GENOMIC DNA]</scope>
    <source>
        <strain evidence="5">KCTC 23701</strain>
    </source>
</reference>
<comment type="cofactor">
    <cofactor evidence="1">
        <name>Mg(2+)</name>
        <dbReference type="ChEBI" id="CHEBI:18420"/>
    </cofactor>
</comment>
<dbReference type="InterPro" id="IPR003564">
    <property type="entry name" value="DHNTPase"/>
</dbReference>
<proteinExistence type="predicted"/>
<dbReference type="PANTHER" id="PTHR43736:SF1">
    <property type="entry name" value="DIHYDRONEOPTERIN TRIPHOSPHATE DIPHOSPHATASE"/>
    <property type="match status" value="1"/>
</dbReference>
<dbReference type="NCBIfam" id="NF006961">
    <property type="entry name" value="PRK09438.1"/>
    <property type="match status" value="1"/>
</dbReference>
<keyword evidence="2" id="KW-0378">Hydrolase</keyword>
<dbReference type="PRINTS" id="PR01404">
    <property type="entry name" value="NPPPHYDRLASE"/>
</dbReference>
<protein>
    <submittedName>
        <fullName evidence="4">NUDIX pyrophosphatase</fullName>
    </submittedName>
</protein>
<dbReference type="InterPro" id="IPR020084">
    <property type="entry name" value="NUDIX_hydrolase_CS"/>
</dbReference>
<keyword evidence="5" id="KW-1185">Reference proteome</keyword>
<evidence type="ECO:0000313" key="4">
    <source>
        <dbReference type="EMBL" id="GHD59425.1"/>
    </source>
</evidence>
<evidence type="ECO:0000256" key="2">
    <source>
        <dbReference type="ARBA" id="ARBA00022801"/>
    </source>
</evidence>
<dbReference type="EMBL" id="BMYO01000002">
    <property type="protein sequence ID" value="GHD59425.1"/>
    <property type="molecule type" value="Genomic_DNA"/>
</dbReference>
<evidence type="ECO:0000259" key="3">
    <source>
        <dbReference type="PROSITE" id="PS51462"/>
    </source>
</evidence>
<dbReference type="InterPro" id="IPR000086">
    <property type="entry name" value="NUDIX_hydrolase_dom"/>
</dbReference>